<evidence type="ECO:0000313" key="2">
    <source>
        <dbReference type="EMBL" id="GES35967.1"/>
    </source>
</evidence>
<dbReference type="InterPro" id="IPR001387">
    <property type="entry name" value="Cro/C1-type_HTH"/>
</dbReference>
<accession>A0ABQ0YHF4</accession>
<feature type="compositionally biased region" description="Basic and acidic residues" evidence="1">
    <location>
        <begin position="115"/>
        <end position="143"/>
    </location>
</feature>
<name>A0ABQ0YHF4_9NOCA</name>
<evidence type="ECO:0000256" key="1">
    <source>
        <dbReference type="SAM" id="MobiDB-lite"/>
    </source>
</evidence>
<dbReference type="Gene3D" id="1.10.260.40">
    <property type="entry name" value="lambda repressor-like DNA-binding domains"/>
    <property type="match status" value="1"/>
</dbReference>
<protein>
    <recommendedName>
        <fullName evidence="4">HTH cro/C1-type domain-containing protein</fullName>
    </recommendedName>
</protein>
<dbReference type="EMBL" id="BLAH01000036">
    <property type="protein sequence ID" value="GES35967.1"/>
    <property type="molecule type" value="Genomic_DNA"/>
</dbReference>
<comment type="caution">
    <text evidence="2">The sequence shown here is derived from an EMBL/GenBank/DDBJ whole genome shotgun (WGS) entry which is preliminary data.</text>
</comment>
<keyword evidence="3" id="KW-1185">Reference proteome</keyword>
<feature type="region of interest" description="Disordered" evidence="1">
    <location>
        <begin position="115"/>
        <end position="190"/>
    </location>
</feature>
<reference evidence="2 3" key="1">
    <citation type="journal article" date="2018" name="Biodegradation">
        <title>1,4-Dioxane degradation characteristics of Rhodococcus aetherivorans JCM 14343.</title>
        <authorList>
            <person name="Inoue D."/>
            <person name="Tsunoda T."/>
            <person name="Yamamoto N."/>
            <person name="Ike M."/>
            <person name="Sei K."/>
        </authorList>
    </citation>
    <scope>NUCLEOTIDE SEQUENCE [LARGE SCALE GENOMIC DNA]</scope>
    <source>
        <strain evidence="2 3">JCM 14343</strain>
    </source>
</reference>
<gene>
    <name evidence="2" type="ORF">RAJCM14343_1216</name>
</gene>
<organism evidence="2 3">
    <name type="scientific">Rhodococcus aetherivorans</name>
    <dbReference type="NCBI Taxonomy" id="191292"/>
    <lineage>
        <taxon>Bacteria</taxon>
        <taxon>Bacillati</taxon>
        <taxon>Actinomycetota</taxon>
        <taxon>Actinomycetes</taxon>
        <taxon>Mycobacteriales</taxon>
        <taxon>Nocardiaceae</taxon>
        <taxon>Rhodococcus</taxon>
    </lineage>
</organism>
<proteinExistence type="predicted"/>
<dbReference type="Proteomes" id="UP000325466">
    <property type="component" value="Unassembled WGS sequence"/>
</dbReference>
<dbReference type="InterPro" id="IPR010982">
    <property type="entry name" value="Lambda_DNA-bd_dom_sf"/>
</dbReference>
<dbReference type="CDD" id="cd00093">
    <property type="entry name" value="HTH_XRE"/>
    <property type="match status" value="1"/>
</dbReference>
<dbReference type="SUPFAM" id="SSF47413">
    <property type="entry name" value="lambda repressor-like DNA-binding domains"/>
    <property type="match status" value="1"/>
</dbReference>
<evidence type="ECO:0000313" key="3">
    <source>
        <dbReference type="Proteomes" id="UP000325466"/>
    </source>
</evidence>
<evidence type="ECO:0008006" key="4">
    <source>
        <dbReference type="Google" id="ProtNLM"/>
    </source>
</evidence>
<feature type="compositionally biased region" description="Basic and acidic residues" evidence="1">
    <location>
        <begin position="174"/>
        <end position="190"/>
    </location>
</feature>
<dbReference type="RefSeq" id="WP_043801149.1">
    <property type="nucleotide sequence ID" value="NZ_BAAAYP010000124.1"/>
</dbReference>
<sequence length="190" mass="20605">MPTLADLITARKKERGWSYAQLAHRAGDVLSAQRWQQLGTGVRIKEFPEPATLAAMADALDIDVSVVVLAAAKSTGLDVRNDLSLLAQQLPASAARLEPDARNAIVALVRAITKETQHDQEQESRTETGGAEHGRKAGGDRSRRSPSMKRNKVTPLNPPNQGSDPNPGDMPPWDESKELAAFRPDPDDVE</sequence>